<name>A0ABV6PTH9_9BURK</name>
<sequence>MQYATVQDMIDRFGTPELIQLTDPDDQAAVQAARVQLKLDDAQALADGYLGRVFALPLVGCAKPVGVDQVELVPPPQLTRIVCDVARYYLYDDLAPESEVYRRFKNASAELAAIAEGKAVLGCPWGGAPGSPATAGPAAGDTQHAFAPRGIGADVDGGYR</sequence>
<accession>A0ABV6PTH9</accession>
<evidence type="ECO:0000313" key="2">
    <source>
        <dbReference type="Proteomes" id="UP001589834"/>
    </source>
</evidence>
<proteinExistence type="predicted"/>
<evidence type="ECO:0000313" key="1">
    <source>
        <dbReference type="EMBL" id="MFC0593162.1"/>
    </source>
</evidence>
<dbReference type="RefSeq" id="WP_377483146.1">
    <property type="nucleotide sequence ID" value="NZ_JBHLTN010000021.1"/>
</dbReference>
<dbReference type="EMBL" id="JBHLTN010000021">
    <property type="protein sequence ID" value="MFC0593162.1"/>
    <property type="molecule type" value="Genomic_DNA"/>
</dbReference>
<gene>
    <name evidence="1" type="ORF">ACFFGG_11385</name>
</gene>
<keyword evidence="2" id="KW-1185">Reference proteome</keyword>
<protein>
    <submittedName>
        <fullName evidence="1">Gp436 family protein</fullName>
    </submittedName>
</protein>
<reference evidence="1 2" key="1">
    <citation type="submission" date="2024-09" db="EMBL/GenBank/DDBJ databases">
        <authorList>
            <person name="Sun Q."/>
            <person name="Mori K."/>
        </authorList>
    </citation>
    <scope>NUCLEOTIDE SEQUENCE [LARGE SCALE GENOMIC DNA]</scope>
    <source>
        <strain evidence="1 2">NCAIM B.02336</strain>
    </source>
</reference>
<dbReference type="Pfam" id="PF07030">
    <property type="entry name" value="Phage_Mu_Gp36"/>
    <property type="match status" value="1"/>
</dbReference>
<dbReference type="Proteomes" id="UP001589834">
    <property type="component" value="Unassembled WGS sequence"/>
</dbReference>
<organism evidence="1 2">
    <name type="scientific">Ottowia pentelensis</name>
    <dbReference type="NCBI Taxonomy" id="511108"/>
    <lineage>
        <taxon>Bacteria</taxon>
        <taxon>Pseudomonadati</taxon>
        <taxon>Pseudomonadota</taxon>
        <taxon>Betaproteobacteria</taxon>
        <taxon>Burkholderiales</taxon>
        <taxon>Comamonadaceae</taxon>
        <taxon>Ottowia</taxon>
    </lineage>
</organism>
<comment type="caution">
    <text evidence="1">The sequence shown here is derived from an EMBL/GenBank/DDBJ whole genome shotgun (WGS) entry which is preliminary data.</text>
</comment>
<dbReference type="InterPro" id="IPR009752">
    <property type="entry name" value="Phage_Mu_GpJ"/>
</dbReference>